<reference evidence="1 2" key="1">
    <citation type="submission" date="2022-11" db="EMBL/GenBank/DDBJ databases">
        <title>Comparative genomics analysis of Acidithiobacillus ferriphilus.</title>
        <authorList>
            <person name="Ma L."/>
        </authorList>
    </citation>
    <scope>NUCLEOTIDE SEQUENCE [LARGE SCALE GENOMIC DNA]</scope>
    <source>
        <strain evidence="1 2">DY15</strain>
    </source>
</reference>
<name>A0ABU6FQ22_9PROT</name>
<protein>
    <submittedName>
        <fullName evidence="1">Uncharacterized protein</fullName>
    </submittedName>
</protein>
<comment type="caution">
    <text evidence="1">The sequence shown here is derived from an EMBL/GenBank/DDBJ whole genome shotgun (WGS) entry which is preliminary data.</text>
</comment>
<evidence type="ECO:0000313" key="2">
    <source>
        <dbReference type="Proteomes" id="UP001308776"/>
    </source>
</evidence>
<sequence length="120" mass="13376">MMASWQGTGDMRHDFMQPDAVIDRISAGAETRADRDFLATMLLQAVHDSLYLTAGGTHMRPDAVTISARKNAREARAWLAGPIAALYLLHLDIDHDAALSRLRKKWESADQFAECDPVMH</sequence>
<organism evidence="1 2">
    <name type="scientific">Acidithiobacillus ferriphilus</name>
    <dbReference type="NCBI Taxonomy" id="1689834"/>
    <lineage>
        <taxon>Bacteria</taxon>
        <taxon>Pseudomonadati</taxon>
        <taxon>Pseudomonadota</taxon>
        <taxon>Acidithiobacillia</taxon>
        <taxon>Acidithiobacillales</taxon>
        <taxon>Acidithiobacillaceae</taxon>
        <taxon>Acidithiobacillus</taxon>
    </lineage>
</organism>
<evidence type="ECO:0000313" key="1">
    <source>
        <dbReference type="EMBL" id="MEB8513686.1"/>
    </source>
</evidence>
<proteinExistence type="predicted"/>
<gene>
    <name evidence="1" type="ORF">OW717_06470</name>
</gene>
<keyword evidence="2" id="KW-1185">Reference proteome</keyword>
<dbReference type="Proteomes" id="UP001308776">
    <property type="component" value="Unassembled WGS sequence"/>
</dbReference>
<dbReference type="RefSeq" id="WP_325757985.1">
    <property type="nucleotide sequence ID" value="NZ_JAQGFK010000199.1"/>
</dbReference>
<accession>A0ABU6FQ22</accession>
<dbReference type="EMBL" id="JAQGFR010000131">
    <property type="protein sequence ID" value="MEB8513686.1"/>
    <property type="molecule type" value="Genomic_DNA"/>
</dbReference>